<evidence type="ECO:0000313" key="5">
    <source>
        <dbReference type="Proteomes" id="UP000321947"/>
    </source>
</evidence>
<accession>A0A5A7VKJ5</accession>
<organism evidence="2 4">
    <name type="scientific">Cucumis melo var. makuwa</name>
    <name type="common">Oriental melon</name>
    <dbReference type="NCBI Taxonomy" id="1194695"/>
    <lineage>
        <taxon>Eukaryota</taxon>
        <taxon>Viridiplantae</taxon>
        <taxon>Streptophyta</taxon>
        <taxon>Embryophyta</taxon>
        <taxon>Tracheophyta</taxon>
        <taxon>Spermatophyta</taxon>
        <taxon>Magnoliopsida</taxon>
        <taxon>eudicotyledons</taxon>
        <taxon>Gunneridae</taxon>
        <taxon>Pentapetalae</taxon>
        <taxon>rosids</taxon>
        <taxon>fabids</taxon>
        <taxon>Cucurbitales</taxon>
        <taxon>Cucurbitaceae</taxon>
        <taxon>Benincaseae</taxon>
        <taxon>Cucumis</taxon>
    </lineage>
</organism>
<evidence type="ECO:0000256" key="1">
    <source>
        <dbReference type="SAM" id="MobiDB-lite"/>
    </source>
</evidence>
<evidence type="ECO:0000313" key="2">
    <source>
        <dbReference type="EMBL" id="KAA0067707.1"/>
    </source>
</evidence>
<dbReference type="OrthoDB" id="1748457at2759"/>
<dbReference type="PANTHER" id="PTHR46250">
    <property type="entry name" value="MYB/SANT-LIKE DNA-BINDING DOMAIN PROTEIN-RELATED"/>
    <property type="match status" value="1"/>
</dbReference>
<gene>
    <name evidence="3" type="ORF">E5676_scaffold710G00050</name>
    <name evidence="2" type="ORF">E6C27_scaffold352G00130</name>
</gene>
<dbReference type="AlphaFoldDB" id="A0A5A7VKJ5"/>
<evidence type="ECO:0000313" key="3">
    <source>
        <dbReference type="EMBL" id="TYK21933.1"/>
    </source>
</evidence>
<dbReference type="EMBL" id="SSTE01000369">
    <property type="protein sequence ID" value="KAA0067707.1"/>
    <property type="molecule type" value="Genomic_DNA"/>
</dbReference>
<dbReference type="PANTHER" id="PTHR46250:SF18">
    <property type="entry name" value="MYB_SANT-LIKE DOMAIN-CONTAINING PROTEIN"/>
    <property type="match status" value="1"/>
</dbReference>
<comment type="caution">
    <text evidence="2">The sequence shown here is derived from an EMBL/GenBank/DDBJ whole genome shotgun (WGS) entry which is preliminary data.</text>
</comment>
<proteinExistence type="predicted"/>
<dbReference type="EMBL" id="SSTD01005419">
    <property type="protein sequence ID" value="TYK21933.1"/>
    <property type="molecule type" value="Genomic_DNA"/>
</dbReference>
<name>A0A5A7VKJ5_CUCMM</name>
<protein>
    <submittedName>
        <fullName evidence="2">Retrotransposon protein</fullName>
    </submittedName>
</protein>
<dbReference type="Proteomes" id="UP000321393">
    <property type="component" value="Unassembled WGS sequence"/>
</dbReference>
<sequence length="182" mass="20457">MESSSRASKHTWTKEEEAELAECLVELVSTGGWRSNNGTFRPGYLAQLQRMMAKKLPDTYIQGSPMIDFRSNVPNNMFNDGVSLDDSHREDIPTMYSQGVHMPPDEMFGTPAGQTSERRNCSSGSKRKRGSQHYEMVEVIRSAMEFGNDQLKAIADRATEVELRAKVVKQLQDIPELQAEIG</sequence>
<reference evidence="4 5" key="1">
    <citation type="submission" date="2019-08" db="EMBL/GenBank/DDBJ databases">
        <title>Draft genome sequences of two oriental melons (Cucumis melo L. var makuwa).</title>
        <authorList>
            <person name="Kwon S.-Y."/>
        </authorList>
    </citation>
    <scope>NUCLEOTIDE SEQUENCE [LARGE SCALE GENOMIC DNA]</scope>
    <source>
        <strain evidence="5">cv. Chang Bougi</strain>
        <strain evidence="4">cv. SW 3</strain>
        <tissue evidence="2">Leaf</tissue>
    </source>
</reference>
<dbReference type="Proteomes" id="UP000321947">
    <property type="component" value="Unassembled WGS sequence"/>
</dbReference>
<feature type="region of interest" description="Disordered" evidence="1">
    <location>
        <begin position="110"/>
        <end position="133"/>
    </location>
</feature>
<evidence type="ECO:0000313" key="4">
    <source>
        <dbReference type="Proteomes" id="UP000321393"/>
    </source>
</evidence>